<evidence type="ECO:0000313" key="8">
    <source>
        <dbReference type="EMBL" id="CAB4191805.1"/>
    </source>
</evidence>
<feature type="domain" description="DUF6378" evidence="1">
    <location>
        <begin position="7"/>
        <end position="89"/>
    </location>
</feature>
<accession>A0A6J5RHL1</accession>
<dbReference type="EMBL" id="LR796961">
    <property type="protein sequence ID" value="CAB4178257.1"/>
    <property type="molecule type" value="Genomic_DNA"/>
</dbReference>
<dbReference type="EMBL" id="LR797452">
    <property type="protein sequence ID" value="CAB4218008.1"/>
    <property type="molecule type" value="Genomic_DNA"/>
</dbReference>
<evidence type="ECO:0000313" key="7">
    <source>
        <dbReference type="EMBL" id="CAB4178257.1"/>
    </source>
</evidence>
<evidence type="ECO:0000313" key="13">
    <source>
        <dbReference type="EMBL" id="CAB5228554.1"/>
    </source>
</evidence>
<dbReference type="EMBL" id="LR798395">
    <property type="protein sequence ID" value="CAB5228554.1"/>
    <property type="molecule type" value="Genomic_DNA"/>
</dbReference>
<protein>
    <recommendedName>
        <fullName evidence="1">DUF6378 domain-containing protein</fullName>
    </recommendedName>
</protein>
<dbReference type="EMBL" id="LR797395">
    <property type="protein sequence ID" value="CAB4213230.1"/>
    <property type="molecule type" value="Genomic_DNA"/>
</dbReference>
<organism evidence="8">
    <name type="scientific">uncultured Caudovirales phage</name>
    <dbReference type="NCBI Taxonomy" id="2100421"/>
    <lineage>
        <taxon>Viruses</taxon>
        <taxon>Duplodnaviria</taxon>
        <taxon>Heunggongvirae</taxon>
        <taxon>Uroviricota</taxon>
        <taxon>Caudoviricetes</taxon>
        <taxon>Peduoviridae</taxon>
        <taxon>Maltschvirus</taxon>
        <taxon>Maltschvirus maltsch</taxon>
    </lineage>
</organism>
<evidence type="ECO:0000259" key="1">
    <source>
        <dbReference type="Pfam" id="PF19905"/>
    </source>
</evidence>
<dbReference type="EMBL" id="LR796878">
    <property type="protein sequence ID" value="CAB4172315.1"/>
    <property type="molecule type" value="Genomic_DNA"/>
</dbReference>
<name>A0A6J5RHL1_9CAUD</name>
<dbReference type="Pfam" id="PF19905">
    <property type="entry name" value="DUF6378"/>
    <property type="match status" value="1"/>
</dbReference>
<dbReference type="EMBL" id="LR797305">
    <property type="protein sequence ID" value="CAB4200788.1"/>
    <property type="molecule type" value="Genomic_DNA"/>
</dbReference>
<dbReference type="EMBL" id="LR796644">
    <property type="protein sequence ID" value="CAB4156625.1"/>
    <property type="molecule type" value="Genomic_DNA"/>
</dbReference>
<sequence>MPTPGTEILQEAYKIVNQDRQNTYGHPKDDYTKVINIYQTLTGKELTINDAILFMVSVKLARLRTNLEAGNLHHDTLLDTIGYLTCLNMIHHHTETETQ</sequence>
<dbReference type="EMBL" id="LR798341">
    <property type="protein sequence ID" value="CAB5225244.1"/>
    <property type="molecule type" value="Genomic_DNA"/>
</dbReference>
<dbReference type="InterPro" id="IPR045958">
    <property type="entry name" value="DUF6378"/>
</dbReference>
<evidence type="ECO:0000313" key="5">
    <source>
        <dbReference type="EMBL" id="CAB4164799.1"/>
    </source>
</evidence>
<reference evidence="8" key="1">
    <citation type="submission" date="2020-05" db="EMBL/GenBank/DDBJ databases">
        <authorList>
            <person name="Chiriac C."/>
            <person name="Salcher M."/>
            <person name="Ghai R."/>
            <person name="Kavagutti S V."/>
        </authorList>
    </citation>
    <scope>NUCLEOTIDE SEQUENCE</scope>
</reference>
<dbReference type="EMBL" id="LR796762">
    <property type="protein sequence ID" value="CAB4164799.1"/>
    <property type="molecule type" value="Genomic_DNA"/>
</dbReference>
<evidence type="ECO:0000313" key="12">
    <source>
        <dbReference type="EMBL" id="CAB5225244.1"/>
    </source>
</evidence>
<evidence type="ECO:0000313" key="6">
    <source>
        <dbReference type="EMBL" id="CAB4172315.1"/>
    </source>
</evidence>
<dbReference type="EMBL" id="LR796443">
    <property type="protein sequence ID" value="CAB4145107.1"/>
    <property type="molecule type" value="Genomic_DNA"/>
</dbReference>
<gene>
    <name evidence="7" type="ORF">UFOVP1002_45</name>
    <name evidence="8" type="ORF">UFOVP1217_151</name>
    <name evidence="9" type="ORF">UFOVP1343_135</name>
    <name evidence="10" type="ORF">UFOVP1438_184</name>
    <name evidence="13" type="ORF">UFOVP1541_2</name>
    <name evidence="11" type="ORF">UFOVP1592_180</name>
    <name evidence="2" type="ORF">UFOVP465_41</name>
    <name evidence="3" type="ORF">UFOVP666_87</name>
    <name evidence="4" type="ORF">UFOVP727_164</name>
    <name evidence="12" type="ORF">UFOVP741_167</name>
    <name evidence="5" type="ORF">UFOVP819_115</name>
    <name evidence="6" type="ORF">UFOVP926_158</name>
</gene>
<evidence type="ECO:0000313" key="11">
    <source>
        <dbReference type="EMBL" id="CAB4218008.1"/>
    </source>
</evidence>
<dbReference type="EMBL" id="LR797177">
    <property type="protein sequence ID" value="CAB4191805.1"/>
    <property type="molecule type" value="Genomic_DNA"/>
</dbReference>
<evidence type="ECO:0000313" key="2">
    <source>
        <dbReference type="EMBL" id="CAB4145107.1"/>
    </source>
</evidence>
<dbReference type="EMBL" id="LR796698">
    <property type="protein sequence ID" value="CAB4160405.1"/>
    <property type="molecule type" value="Genomic_DNA"/>
</dbReference>
<evidence type="ECO:0000313" key="10">
    <source>
        <dbReference type="EMBL" id="CAB4213230.1"/>
    </source>
</evidence>
<evidence type="ECO:0000313" key="4">
    <source>
        <dbReference type="EMBL" id="CAB4160405.1"/>
    </source>
</evidence>
<evidence type="ECO:0000313" key="3">
    <source>
        <dbReference type="EMBL" id="CAB4156625.1"/>
    </source>
</evidence>
<evidence type="ECO:0000313" key="9">
    <source>
        <dbReference type="EMBL" id="CAB4200788.1"/>
    </source>
</evidence>
<proteinExistence type="predicted"/>